<reference evidence="1 2" key="1">
    <citation type="submission" date="2018-06" db="EMBL/GenBank/DDBJ databases">
        <authorList>
            <consortium name="Pathogen Informatics"/>
            <person name="Doyle S."/>
        </authorList>
    </citation>
    <scope>NUCLEOTIDE SEQUENCE [LARGE SCALE GENOMIC DNA]</scope>
    <source>
        <strain evidence="1 2">NCTC13163</strain>
    </source>
</reference>
<name>A0A377HHD6_9BACL</name>
<dbReference type="EMBL" id="UGGP01000002">
    <property type="protein sequence ID" value="STO53205.1"/>
    <property type="molecule type" value="Genomic_DNA"/>
</dbReference>
<gene>
    <name evidence="1" type="ORF">NCTC13163_03186</name>
</gene>
<accession>A0A377HHD6</accession>
<dbReference type="GO" id="GO:0006355">
    <property type="term" value="P:regulation of DNA-templated transcription"/>
    <property type="evidence" value="ECO:0007669"/>
    <property type="project" value="InterPro"/>
</dbReference>
<organism evidence="1 2">
    <name type="scientific">Exiguobacterium aurantiacum</name>
    <dbReference type="NCBI Taxonomy" id="33987"/>
    <lineage>
        <taxon>Bacteria</taxon>
        <taxon>Bacillati</taxon>
        <taxon>Bacillota</taxon>
        <taxon>Bacilli</taxon>
        <taxon>Bacillales</taxon>
        <taxon>Bacillales Family XII. Incertae Sedis</taxon>
        <taxon>Exiguobacterium</taxon>
    </lineage>
</organism>
<sequence>MKARNRNIHKIKPSEQHPYQSGLTNISTLVQKLPVSKEVEDLVHEINELSKVQTISVFEIGKRLVIARSEMHDKKEWIGFLEAVSMSSSLASRYIKAYETLHPLEASLARLPASKLFELMYLDNVEEVVEQGLYIDGESRGVDELTVKQIREARKTREPMQQVKVSPFQKTKKPSAVLSARIPTELSDQFQQYAHAQNRSVSELLTEIIERTVNDNTIDVTDENRGDES</sequence>
<dbReference type="OrthoDB" id="2355962at2"/>
<dbReference type="STRING" id="1397694.GCA_000702585_03165"/>
<dbReference type="RefSeq" id="WP_029336204.1">
    <property type="nucleotide sequence ID" value="NZ_UGGP01000002.1"/>
</dbReference>
<evidence type="ECO:0000313" key="2">
    <source>
        <dbReference type="Proteomes" id="UP000254060"/>
    </source>
</evidence>
<dbReference type="AlphaFoldDB" id="A0A377HHD6"/>
<dbReference type="InterPro" id="IPR010985">
    <property type="entry name" value="Ribbon_hlx_hlx"/>
</dbReference>
<proteinExistence type="predicted"/>
<protein>
    <submittedName>
        <fullName evidence="1">Uncharacterized protein</fullName>
    </submittedName>
</protein>
<evidence type="ECO:0000313" key="1">
    <source>
        <dbReference type="EMBL" id="STO53205.1"/>
    </source>
</evidence>
<dbReference type="SUPFAM" id="SSF47598">
    <property type="entry name" value="Ribbon-helix-helix"/>
    <property type="match status" value="1"/>
</dbReference>
<dbReference type="Proteomes" id="UP000254060">
    <property type="component" value="Unassembled WGS sequence"/>
</dbReference>